<dbReference type="EMBL" id="CP070496">
    <property type="protein sequence ID" value="QSB03852.1"/>
    <property type="molecule type" value="Genomic_DNA"/>
</dbReference>
<protein>
    <recommendedName>
        <fullName evidence="2">Segregation and condensation protein A</fullName>
    </recommendedName>
</protein>
<dbReference type="Pfam" id="PF02616">
    <property type="entry name" value="SMC_ScpA"/>
    <property type="match status" value="1"/>
</dbReference>
<dbReference type="Gene3D" id="6.10.250.2410">
    <property type="match status" value="1"/>
</dbReference>
<feature type="region of interest" description="Disordered" evidence="3">
    <location>
        <begin position="65"/>
        <end position="84"/>
    </location>
</feature>
<proteinExistence type="predicted"/>
<dbReference type="PANTHER" id="PTHR33969">
    <property type="entry name" value="SEGREGATION AND CONDENSATION PROTEIN A"/>
    <property type="match status" value="1"/>
</dbReference>
<keyword evidence="1" id="KW-0159">Chromosome partition</keyword>
<sequence length="378" mass="42249">MWRRADVPHLWKTLPVRCGASSRRQRPTSPRIAQARARAPTRSFLQRAIRARPVRAWAKLADVTSPETDPIPTQRGGPDDEAHTEHRGFHVTLDNFEGPFDLLLQLIGKHKLDVTEVALHKVTDEFISYVKSLDSAWDLEETSEFLLIAATLLDLKAARLLPSADVDDEEDLALLEARDLLFARLLQYKAYKEVAGHLARMAETASKRSPRTAGLEDRYKGLLPDLDLNLTPEELAKLAAEALKPKPPPTVGTDHVHSPRVSVKEHAIILTRRLQRVETATFRALTSDCESRLEVVARFLALLELYREAVVGFEQMQALGELTVRWIGGHETIELDVDEYAGTPEADSEPLQSPDANDERTDTPVPTEAHNAGEQQTP</sequence>
<dbReference type="PANTHER" id="PTHR33969:SF2">
    <property type="entry name" value="SEGREGATION AND CONDENSATION PROTEIN A"/>
    <property type="match status" value="1"/>
</dbReference>
<evidence type="ECO:0000313" key="5">
    <source>
        <dbReference type="Proteomes" id="UP000662939"/>
    </source>
</evidence>
<name>A0A895XJ53_9ACTN</name>
<organism evidence="4 5">
    <name type="scientific">Natronoglycomyces albus</name>
    <dbReference type="NCBI Taxonomy" id="2811108"/>
    <lineage>
        <taxon>Bacteria</taxon>
        <taxon>Bacillati</taxon>
        <taxon>Actinomycetota</taxon>
        <taxon>Actinomycetes</taxon>
        <taxon>Glycomycetales</taxon>
        <taxon>Glycomycetaceae</taxon>
        <taxon>Natronoglycomyces</taxon>
    </lineage>
</organism>
<feature type="region of interest" description="Disordered" evidence="3">
    <location>
        <begin position="339"/>
        <end position="378"/>
    </location>
</feature>
<dbReference type="KEGG" id="nav:JQS30_08415"/>
<dbReference type="GO" id="GO:0007059">
    <property type="term" value="P:chromosome segregation"/>
    <property type="evidence" value="ECO:0007669"/>
    <property type="project" value="UniProtKB-KW"/>
</dbReference>
<keyword evidence="5" id="KW-1185">Reference proteome</keyword>
<evidence type="ECO:0000256" key="2">
    <source>
        <dbReference type="ARBA" id="ARBA00044777"/>
    </source>
</evidence>
<dbReference type="InterPro" id="IPR003768">
    <property type="entry name" value="ScpA"/>
</dbReference>
<evidence type="ECO:0000256" key="3">
    <source>
        <dbReference type="SAM" id="MobiDB-lite"/>
    </source>
</evidence>
<accession>A0A895XJ53</accession>
<dbReference type="AlphaFoldDB" id="A0A895XJ53"/>
<dbReference type="Proteomes" id="UP000662939">
    <property type="component" value="Chromosome"/>
</dbReference>
<reference evidence="4" key="1">
    <citation type="submission" date="2021-02" db="EMBL/GenBank/DDBJ databases">
        <title>Natronoglycomyces albus gen. nov., sp. nov, a haloalkaliphilic actinobacterium from a soda solonchak soil.</title>
        <authorList>
            <person name="Sorokin D.Y."/>
            <person name="Khijniak T.V."/>
            <person name="Zakharycheva A.P."/>
            <person name="Boueva O.V."/>
            <person name="Ariskina E.V."/>
            <person name="Hahnke R.L."/>
            <person name="Bunk B."/>
            <person name="Sproer C."/>
            <person name="Schumann P."/>
            <person name="Evtushenko L.I."/>
            <person name="Kublanov I.V."/>
        </authorList>
    </citation>
    <scope>NUCLEOTIDE SEQUENCE</scope>
    <source>
        <strain evidence="4">DSM 106290</strain>
    </source>
</reference>
<gene>
    <name evidence="4" type="ORF">JQS30_08415</name>
</gene>
<evidence type="ECO:0000256" key="1">
    <source>
        <dbReference type="ARBA" id="ARBA00022829"/>
    </source>
</evidence>
<evidence type="ECO:0000313" key="4">
    <source>
        <dbReference type="EMBL" id="QSB03852.1"/>
    </source>
</evidence>
<feature type="region of interest" description="Disordered" evidence="3">
    <location>
        <begin position="18"/>
        <end position="37"/>
    </location>
</feature>